<name>A0A078MPJ4_9MICC</name>
<dbReference type="Gene3D" id="1.10.150.320">
    <property type="entry name" value="Photosystem II 12 kDa extrinsic protein"/>
    <property type="match status" value="1"/>
</dbReference>
<feature type="domain" description="Helix-hairpin-helix DNA-binding motif class 1" evidence="2">
    <location>
        <begin position="331"/>
        <end position="350"/>
    </location>
</feature>
<dbReference type="Pfam" id="PF12836">
    <property type="entry name" value="HHH_3"/>
    <property type="match status" value="1"/>
</dbReference>
<dbReference type="GO" id="GO:0015628">
    <property type="term" value="P:protein secretion by the type II secretion system"/>
    <property type="evidence" value="ECO:0007669"/>
    <property type="project" value="TreeGrafter"/>
</dbReference>
<feature type="compositionally biased region" description="Pro residues" evidence="1">
    <location>
        <begin position="13"/>
        <end position="23"/>
    </location>
</feature>
<dbReference type="GO" id="GO:0003677">
    <property type="term" value="F:DNA binding"/>
    <property type="evidence" value="ECO:0007669"/>
    <property type="project" value="InterPro"/>
</dbReference>
<dbReference type="InterPro" id="IPR051675">
    <property type="entry name" value="Endo/Exo/Phosphatase_dom_1"/>
</dbReference>
<dbReference type="EMBL" id="LN483070">
    <property type="protein sequence ID" value="CEA08189.1"/>
    <property type="molecule type" value="Genomic_DNA"/>
</dbReference>
<feature type="compositionally biased region" description="Low complexity" evidence="1">
    <location>
        <begin position="167"/>
        <end position="208"/>
    </location>
</feature>
<dbReference type="PATRIC" id="fig|1461584.3.peg.1516"/>
<dbReference type="PANTHER" id="PTHR21180:SF32">
    <property type="entry name" value="ENDONUCLEASE_EXONUCLEASE_PHOSPHATASE FAMILY DOMAIN-CONTAINING PROTEIN 1"/>
    <property type="match status" value="1"/>
</dbReference>
<evidence type="ECO:0000313" key="3">
    <source>
        <dbReference type="EMBL" id="CEA08189.1"/>
    </source>
</evidence>
<dbReference type="Gene3D" id="3.10.560.10">
    <property type="entry name" value="Outer membrane lipoprotein wza domain like"/>
    <property type="match status" value="1"/>
</dbReference>
<feature type="region of interest" description="Disordered" evidence="1">
    <location>
        <begin position="93"/>
        <end position="123"/>
    </location>
</feature>
<dbReference type="GO" id="GO:0006281">
    <property type="term" value="P:DNA repair"/>
    <property type="evidence" value="ECO:0007669"/>
    <property type="project" value="InterPro"/>
</dbReference>
<dbReference type="Pfam" id="PF10531">
    <property type="entry name" value="SLBB"/>
    <property type="match status" value="1"/>
</dbReference>
<dbReference type="InterPro" id="IPR010994">
    <property type="entry name" value="RuvA_2-like"/>
</dbReference>
<feature type="domain" description="Helix-hairpin-helix DNA-binding motif class 1" evidence="2">
    <location>
        <begin position="361"/>
        <end position="380"/>
    </location>
</feature>
<accession>A0A078MPJ4</accession>
<dbReference type="PANTHER" id="PTHR21180">
    <property type="entry name" value="ENDONUCLEASE/EXONUCLEASE/PHOSPHATASE FAMILY DOMAIN-CONTAINING PROTEIN 1"/>
    <property type="match status" value="1"/>
</dbReference>
<feature type="compositionally biased region" description="Low complexity" evidence="1">
    <location>
        <begin position="298"/>
        <end position="322"/>
    </location>
</feature>
<protein>
    <submittedName>
        <fullName evidence="3">ComE operon protein 1</fullName>
    </submittedName>
</protein>
<feature type="compositionally biased region" description="Basic and acidic residues" evidence="1">
    <location>
        <begin position="212"/>
        <end position="222"/>
    </location>
</feature>
<reference evidence="3" key="1">
    <citation type="submission" date="2014-07" db="EMBL/GenBank/DDBJ databases">
        <authorList>
            <person name="Urmite Genomes Urmite Genomes"/>
        </authorList>
    </citation>
    <scope>NUCLEOTIDE SEQUENCE</scope>
    <source>
        <strain evidence="3">11W110_air</strain>
    </source>
</reference>
<dbReference type="InterPro" id="IPR019554">
    <property type="entry name" value="Soluble_ligand-bd"/>
</dbReference>
<sequence>MPRPIVAFMYEPPRTPLDPPLPPLSSRSRSATPRRRASGPLRAGETEQRAVRRGESADAVPATGIGTAPKAGTVSEAEPDTGIVSEAGNLTESAGGAGGSAGAAADAGRAGRATHRWPTETEAPRRRWGMPLRAAVLALILAAGFVLGRSLLVNPGAREVASVELSADAAPAPGRPDATGQAEAPGTAAASAAGTAAAGPAPGAAAAPNSGERGDAGPNRKDGAAVEGYVVHVAGAVAHPGVVRVPTGARAADAVAAAGGLTADAHPAGVNLAAPLHDGMMLLVPTKDQPPGSPAQPAPAAGTQPADSGSPEAAPDGAAGEPVNLNTADAARLQDLPRVGPVLAERILQWRTEHGGFASVEDLDAVPGIGEAMMAALRPLVTV</sequence>
<dbReference type="SUPFAM" id="SSF47781">
    <property type="entry name" value="RuvA domain 2-like"/>
    <property type="match status" value="1"/>
</dbReference>
<feature type="compositionally biased region" description="Basic and acidic residues" evidence="1">
    <location>
        <begin position="44"/>
        <end position="56"/>
    </location>
</feature>
<gene>
    <name evidence="3" type="primary">comEA_2</name>
    <name evidence="3" type="ORF">BN1051_01527</name>
</gene>
<evidence type="ECO:0000256" key="1">
    <source>
        <dbReference type="SAM" id="MobiDB-lite"/>
    </source>
</evidence>
<evidence type="ECO:0000259" key="2">
    <source>
        <dbReference type="SMART" id="SM00278"/>
    </source>
</evidence>
<dbReference type="GO" id="GO:0015627">
    <property type="term" value="C:type II protein secretion system complex"/>
    <property type="evidence" value="ECO:0007669"/>
    <property type="project" value="TreeGrafter"/>
</dbReference>
<feature type="region of interest" description="Disordered" evidence="1">
    <location>
        <begin position="1"/>
        <end position="78"/>
    </location>
</feature>
<dbReference type="SMART" id="SM00278">
    <property type="entry name" value="HhH1"/>
    <property type="match status" value="2"/>
</dbReference>
<dbReference type="InterPro" id="IPR003583">
    <property type="entry name" value="Hlx-hairpin-Hlx_DNA-bd_motif"/>
</dbReference>
<feature type="compositionally biased region" description="Low complexity" evidence="1">
    <location>
        <begin position="102"/>
        <end position="111"/>
    </location>
</feature>
<organism evidence="3">
    <name type="scientific">Arthrobacter saudimassiliensis</name>
    <dbReference type="NCBI Taxonomy" id="1461584"/>
    <lineage>
        <taxon>Bacteria</taxon>
        <taxon>Bacillati</taxon>
        <taxon>Actinomycetota</taxon>
        <taxon>Actinomycetes</taxon>
        <taxon>Micrococcales</taxon>
        <taxon>Micrococcaceae</taxon>
        <taxon>Arthrobacter</taxon>
    </lineage>
</organism>
<feature type="region of interest" description="Disordered" evidence="1">
    <location>
        <begin position="283"/>
        <end position="323"/>
    </location>
</feature>
<feature type="region of interest" description="Disordered" evidence="1">
    <location>
        <begin position="167"/>
        <end position="222"/>
    </location>
</feature>
<proteinExistence type="predicted"/>
<dbReference type="AlphaFoldDB" id="A0A078MPJ4"/>